<evidence type="ECO:0008006" key="3">
    <source>
        <dbReference type="Google" id="ProtNLM"/>
    </source>
</evidence>
<sequence length="169" mass="20213">MRITIIGNCGAGKSTLSKRISKKLKIHHIHLDRFWFEAGGHTLSKNDNEKRDKVRGYIRMRVEEFMKEDSWVSDGWYPRVQTIITERATHIVFLDIPLWRRLVNHVWRALFTKRHHELSRLKDLGFVFKMIHRTLTNDPKMRKFSQENSSKLIHLRSHKEANLFLERLG</sequence>
<dbReference type="InterPro" id="IPR027417">
    <property type="entry name" value="P-loop_NTPase"/>
</dbReference>
<comment type="caution">
    <text evidence="1">The sequence shown here is derived from an EMBL/GenBank/DDBJ whole genome shotgun (WGS) entry which is preliminary data.</text>
</comment>
<organism evidence="1 2">
    <name type="scientific">Candidatus Harrisonbacteria bacterium CG10_big_fil_rev_8_21_14_0_10_38_8</name>
    <dbReference type="NCBI Taxonomy" id="1974582"/>
    <lineage>
        <taxon>Bacteria</taxon>
        <taxon>Candidatus Harrisoniibacteriota</taxon>
    </lineage>
</organism>
<evidence type="ECO:0000313" key="1">
    <source>
        <dbReference type="EMBL" id="PIT93304.1"/>
    </source>
</evidence>
<dbReference type="Gene3D" id="3.40.50.300">
    <property type="entry name" value="P-loop containing nucleotide triphosphate hydrolases"/>
    <property type="match status" value="1"/>
</dbReference>
<gene>
    <name evidence="1" type="ORF">COU06_00680</name>
</gene>
<accession>A0A2M6WKN5</accession>
<reference evidence="2" key="1">
    <citation type="submission" date="2017-09" db="EMBL/GenBank/DDBJ databases">
        <title>Depth-based differentiation of microbial function through sediment-hosted aquifers and enrichment of novel symbionts in the deep terrestrial subsurface.</title>
        <authorList>
            <person name="Probst A.J."/>
            <person name="Ladd B."/>
            <person name="Jarett J.K."/>
            <person name="Geller-Mcgrath D.E."/>
            <person name="Sieber C.M.K."/>
            <person name="Emerson J.B."/>
            <person name="Anantharaman K."/>
            <person name="Thomas B.C."/>
            <person name="Malmstrom R."/>
            <person name="Stieglmeier M."/>
            <person name="Klingl A."/>
            <person name="Woyke T."/>
            <person name="Ryan C.M."/>
            <person name="Banfield J.F."/>
        </authorList>
    </citation>
    <scope>NUCLEOTIDE SEQUENCE [LARGE SCALE GENOMIC DNA]</scope>
</reference>
<dbReference type="Proteomes" id="UP000229112">
    <property type="component" value="Unassembled WGS sequence"/>
</dbReference>
<dbReference type="EMBL" id="PFAY01000005">
    <property type="protein sequence ID" value="PIT93304.1"/>
    <property type="molecule type" value="Genomic_DNA"/>
</dbReference>
<proteinExistence type="predicted"/>
<dbReference type="SUPFAM" id="SSF52540">
    <property type="entry name" value="P-loop containing nucleoside triphosphate hydrolases"/>
    <property type="match status" value="1"/>
</dbReference>
<protein>
    <recommendedName>
        <fullName evidence="3">Adenylate kinase</fullName>
    </recommendedName>
</protein>
<dbReference type="AlphaFoldDB" id="A0A2M6WKN5"/>
<evidence type="ECO:0000313" key="2">
    <source>
        <dbReference type="Proteomes" id="UP000229112"/>
    </source>
</evidence>
<name>A0A2M6WKN5_9BACT</name>
<dbReference type="InterPro" id="IPR052922">
    <property type="entry name" value="Cytidylate_Kinase-2"/>
</dbReference>
<dbReference type="PANTHER" id="PTHR37816">
    <property type="entry name" value="YALI0E33011P"/>
    <property type="match status" value="1"/>
</dbReference>
<dbReference type="PANTHER" id="PTHR37816:SF1">
    <property type="entry name" value="TOXIN"/>
    <property type="match status" value="1"/>
</dbReference>